<dbReference type="GO" id="GO:0004930">
    <property type="term" value="F:G protein-coupled receptor activity"/>
    <property type="evidence" value="ECO:0007669"/>
    <property type="project" value="InterPro"/>
</dbReference>
<evidence type="ECO:0000256" key="1">
    <source>
        <dbReference type="ARBA" id="ARBA00004141"/>
    </source>
</evidence>
<dbReference type="EMBL" id="LFJN01000018">
    <property type="protein sequence ID" value="KPI38649.1"/>
    <property type="molecule type" value="Genomic_DNA"/>
</dbReference>
<keyword evidence="4 5" id="KW-0472">Membrane</keyword>
<gene>
    <name evidence="6" type="ORF">AB675_4225</name>
</gene>
<comment type="subcellular location">
    <subcellularLocation>
        <location evidence="1">Membrane</location>
        <topology evidence="1">Multi-pass membrane protein</topology>
    </subcellularLocation>
</comment>
<evidence type="ECO:0008006" key="8">
    <source>
        <dbReference type="Google" id="ProtNLM"/>
    </source>
</evidence>
<feature type="transmembrane region" description="Helical" evidence="5">
    <location>
        <begin position="193"/>
        <end position="214"/>
    </location>
</feature>
<evidence type="ECO:0000313" key="7">
    <source>
        <dbReference type="Proteomes" id="UP000038010"/>
    </source>
</evidence>
<feature type="transmembrane region" description="Helical" evidence="5">
    <location>
        <begin position="26"/>
        <end position="48"/>
    </location>
</feature>
<evidence type="ECO:0000256" key="3">
    <source>
        <dbReference type="ARBA" id="ARBA00022989"/>
    </source>
</evidence>
<dbReference type="GO" id="GO:0005886">
    <property type="term" value="C:plasma membrane"/>
    <property type="evidence" value="ECO:0007669"/>
    <property type="project" value="TreeGrafter"/>
</dbReference>
<keyword evidence="7" id="KW-1185">Reference proteome</keyword>
<protein>
    <recommendedName>
        <fullName evidence="8">G-protein coupled receptors family 1 profile domain-containing protein</fullName>
    </recommendedName>
</protein>
<feature type="transmembrane region" description="Helical" evidence="5">
    <location>
        <begin position="242"/>
        <end position="260"/>
    </location>
</feature>
<dbReference type="CDD" id="cd00637">
    <property type="entry name" value="7tm_classA_rhodopsin-like"/>
    <property type="match status" value="1"/>
</dbReference>
<dbReference type="SUPFAM" id="SSF81321">
    <property type="entry name" value="Family A G protein-coupled receptor-like"/>
    <property type="match status" value="1"/>
</dbReference>
<feature type="transmembrane region" description="Helical" evidence="5">
    <location>
        <begin position="144"/>
        <end position="166"/>
    </location>
</feature>
<proteinExistence type="predicted"/>
<organism evidence="6 7">
    <name type="scientific">Cyphellophora attinorum</name>
    <dbReference type="NCBI Taxonomy" id="1664694"/>
    <lineage>
        <taxon>Eukaryota</taxon>
        <taxon>Fungi</taxon>
        <taxon>Dikarya</taxon>
        <taxon>Ascomycota</taxon>
        <taxon>Pezizomycotina</taxon>
        <taxon>Eurotiomycetes</taxon>
        <taxon>Chaetothyriomycetidae</taxon>
        <taxon>Chaetothyriales</taxon>
        <taxon>Cyphellophoraceae</taxon>
        <taxon>Cyphellophora</taxon>
    </lineage>
</organism>
<comment type="caution">
    <text evidence="6">The sequence shown here is derived from an EMBL/GenBank/DDBJ whole genome shotgun (WGS) entry which is preliminary data.</text>
</comment>
<dbReference type="AlphaFoldDB" id="A0A0N0NL57"/>
<feature type="transmembrane region" description="Helical" evidence="5">
    <location>
        <begin position="68"/>
        <end position="90"/>
    </location>
</feature>
<dbReference type="Pfam" id="PF00001">
    <property type="entry name" value="7tm_1"/>
    <property type="match status" value="1"/>
</dbReference>
<reference evidence="6 7" key="1">
    <citation type="submission" date="2015-06" db="EMBL/GenBank/DDBJ databases">
        <title>Draft genome of the ant-associated black yeast Phialophora attae CBS 131958.</title>
        <authorList>
            <person name="Moreno L.F."/>
            <person name="Stielow B.J."/>
            <person name="de Hoog S."/>
            <person name="Vicente V.A."/>
            <person name="Weiss V.A."/>
            <person name="de Vries M."/>
            <person name="Cruz L.M."/>
            <person name="Souza E.M."/>
        </authorList>
    </citation>
    <scope>NUCLEOTIDE SEQUENCE [LARGE SCALE GENOMIC DNA]</scope>
    <source>
        <strain evidence="6 7">CBS 131958</strain>
    </source>
</reference>
<dbReference type="Gene3D" id="1.20.1070.10">
    <property type="entry name" value="Rhodopsin 7-helix transmembrane proteins"/>
    <property type="match status" value="1"/>
</dbReference>
<evidence type="ECO:0000256" key="4">
    <source>
        <dbReference type="ARBA" id="ARBA00023136"/>
    </source>
</evidence>
<dbReference type="GeneID" id="28736229"/>
<feature type="transmembrane region" description="Helical" evidence="5">
    <location>
        <begin position="110"/>
        <end position="132"/>
    </location>
</feature>
<dbReference type="RefSeq" id="XP_017998612.1">
    <property type="nucleotide sequence ID" value="XM_018144349.1"/>
</dbReference>
<dbReference type="STRING" id="1664694.A0A0N0NL57"/>
<dbReference type="Proteomes" id="UP000038010">
    <property type="component" value="Unassembled WGS sequence"/>
</dbReference>
<evidence type="ECO:0000256" key="5">
    <source>
        <dbReference type="SAM" id="Phobius"/>
    </source>
</evidence>
<accession>A0A0N0NL57</accession>
<keyword evidence="3 5" id="KW-1133">Transmembrane helix</keyword>
<evidence type="ECO:0000256" key="2">
    <source>
        <dbReference type="ARBA" id="ARBA00022692"/>
    </source>
</evidence>
<sequence length="420" mass="47073">MSDFSALPEVSRPDALDPLPAVLQRGLVAVAFFGILSLVSSTGLFIFLSYKLCRWYYKGQLANGANQFLLLIYNLLLADIQQAMAFSLAAVSVAKGKIEVGTTTCWANGWFVSTGDLASGVFILSIALHTWFAVVKGRSISNKIFYAWITGAWIFVYLLGIITVVLHDDIFVRAGAWCWVNRRYESTRLWLHYFWIFVCMFGTIVVYALIYFWIYRRAANFDTITTRSTTSDPATLKRASKYMIIFPVVYVCCTLPLAAGRMAAMTGMVIPYWWFCVAGAAITSNGWLDVMLYVMTRRVLIFSRAPPPKNDFGFDTLGWKHGGEGMFWGTTTTIEGPLTHARTRRVDFLGRGRTTPSSRRHSDEDHFAGNTEGVISTKTTVDISTHPMPGQYASSDFSVIEMGEMEDKSERARSPMSTTR</sequence>
<evidence type="ECO:0000313" key="6">
    <source>
        <dbReference type="EMBL" id="KPI38649.1"/>
    </source>
</evidence>
<dbReference type="OrthoDB" id="100006at2759"/>
<dbReference type="InterPro" id="IPR000276">
    <property type="entry name" value="GPCR_Rhodpsn"/>
</dbReference>
<dbReference type="VEuPathDB" id="FungiDB:AB675_4225"/>
<dbReference type="GO" id="GO:0007189">
    <property type="term" value="P:adenylate cyclase-activating G protein-coupled receptor signaling pathway"/>
    <property type="evidence" value="ECO:0007669"/>
    <property type="project" value="TreeGrafter"/>
</dbReference>
<feature type="transmembrane region" description="Helical" evidence="5">
    <location>
        <begin position="272"/>
        <end position="294"/>
    </location>
</feature>
<keyword evidence="2 5" id="KW-0812">Transmembrane</keyword>
<dbReference type="PANTHER" id="PTHR23112">
    <property type="entry name" value="G PROTEIN-COUPLED RECEPTOR 157-RELATED"/>
    <property type="match status" value="1"/>
</dbReference>
<dbReference type="PANTHER" id="PTHR23112:SF37">
    <property type="entry name" value="G PROTEIN-COUPLED RECEPTOR GPR1"/>
    <property type="match status" value="1"/>
</dbReference>
<name>A0A0N0NL57_9EURO</name>